<sequence>MSTHVCHPFMPSRQDPIAPSLVTASNGTPELARFFEDLEFLFDNCLIQSDAAKKKHTTRYLDTPTARLWQGLEPSYTAGSYEEWKTAVHTLYPGTSEDRVYSICDLDILVKSWSTHSIKTLAKLSEFYRQFLTVSSFLVSRQRLSVGERDRAFRTVFDAQQWTRIYERLTIMNIDHHPADPWPISSIFAAAQYLLYDTTPSIMLSFPPSRTTSSTTPAPTTILHSPPLNPVENLHVPNALHAQEPSVVDTKPFTLENKDIVDVFEQFLTRLEQLQPQDCQRREIKCYFCSGRSHRIQECPQVEPSIRAGKCRRNAAHRIVLPSGARIPNNISGCNLREKFDEYHCFNANTRDDNFGPINGTYGTFFCKMRVPHTPSPAAKSDSAQQNKFIEQVLLRLGAHGLANDVPAPVPIAARISAPVRNFKPINYPERLPTPPATIRPPPYSKPSTPRQPITIQALLIESARPVGRCTTVPTTTALPPTEPSPPFSPASLSPAVRSNPTLTSSLPSFGHPGLRVLVVASSFERTPVSSPLSIPVSSLLVPTALGKENGCQPTSYHMTTPAPDVSAGEPWRLPPVESLATVVAPANPVTPKAVAHAASHSTTTTPSPTFKESTMPTPVPASPASITTPVPTPAADRVTADTSTATIEQFTLAPFRAHRPATAAVPTTWTFEEPAPVPAAATAKPTREDKSTIAVATPSTLTSVPLAAAAAAVTPVLGATSTPTTAPAKTTVIAAAFDTTKPAHCTTAKTTPRECPQPIEHAKTISQDTPALPRTPKQTTPAAPAKSNAAGESTATQTTAAAYTVTIPAARRIKKPAEQAHHTTATTTPVPTSAAPISLTSAPYHLSAVERVTPVPPANNTAITTLSTVSLKPDPPIAHTAEPATPAISSTAALRKPTTTTPTGSAASSITTYAPCCPLPAEFKKPPLQATLAHSTTTMPSALEHCHCKYRYPVTPGATMPATSSTTDAIRPASVIASKPTLDEVPVSIASLKPAAATAITAATSITRPESTTFAVECTCPAATDPAASSTAQPSPATSAVEPIRPVAPRNYRHATMQPPPPLNQSLRHPPPVEPVKPAQQVTPVQSPARSPVNLRPHRATQHRIPTKSPPTSATPTAVRRKQRTPVRTQIQPTGTATLPQPPTPPTTSKMEATSPATSTAPAPAPICPTLVSAAKTVVPTASTGTLKPAASAVGTTIEPVDHVTTLESSSVAVCVAAASAFGFGIASSTAGSSHGGSTSKWDFRSRIPRLKISSTQPSCVDMHHPLRPILLVDLWR</sequence>
<feature type="compositionally biased region" description="Low complexity" evidence="1">
    <location>
        <begin position="597"/>
        <end position="610"/>
    </location>
</feature>
<evidence type="ECO:0008006" key="4">
    <source>
        <dbReference type="Google" id="ProtNLM"/>
    </source>
</evidence>
<reference evidence="2" key="2">
    <citation type="submission" date="2021-10" db="EMBL/GenBank/DDBJ databases">
        <title>Phylogenomics reveals ancestral predisposition of the termite-cultivated fungus Termitomyces towards a domesticated lifestyle.</title>
        <authorList>
            <person name="Auxier B."/>
            <person name="Grum-Grzhimaylo A."/>
            <person name="Cardenas M.E."/>
            <person name="Lodge J.D."/>
            <person name="Laessoe T."/>
            <person name="Pedersen O."/>
            <person name="Smith M.E."/>
            <person name="Kuyper T.W."/>
            <person name="Franco-Molano E.A."/>
            <person name="Baroni T.J."/>
            <person name="Aanen D.K."/>
        </authorList>
    </citation>
    <scope>NUCLEOTIDE SEQUENCE</scope>
    <source>
        <strain evidence="2">D49</strain>
    </source>
</reference>
<evidence type="ECO:0000256" key="1">
    <source>
        <dbReference type="SAM" id="MobiDB-lite"/>
    </source>
</evidence>
<feature type="compositionally biased region" description="Low complexity" evidence="1">
    <location>
        <begin position="1154"/>
        <end position="1163"/>
    </location>
</feature>
<protein>
    <recommendedName>
        <fullName evidence="4">CCHC-type domain-containing protein</fullName>
    </recommendedName>
</protein>
<feature type="region of interest" description="Disordered" evidence="1">
    <location>
        <begin position="816"/>
        <end position="837"/>
    </location>
</feature>
<feature type="compositionally biased region" description="Polar residues" evidence="1">
    <location>
        <begin position="1081"/>
        <end position="1090"/>
    </location>
</feature>
<feature type="compositionally biased region" description="Low complexity" evidence="1">
    <location>
        <begin position="824"/>
        <end position="837"/>
    </location>
</feature>
<feature type="compositionally biased region" description="Pro residues" evidence="1">
    <location>
        <begin position="1059"/>
        <end position="1076"/>
    </location>
</feature>
<feature type="region of interest" description="Disordered" evidence="1">
    <location>
        <begin position="476"/>
        <end position="506"/>
    </location>
</feature>
<keyword evidence="3" id="KW-1185">Reference proteome</keyword>
<dbReference type="Proteomes" id="UP000717328">
    <property type="component" value="Unassembled WGS sequence"/>
</dbReference>
<feature type="compositionally biased region" description="Low complexity" evidence="1">
    <location>
        <begin position="1025"/>
        <end position="1041"/>
    </location>
</feature>
<gene>
    <name evidence="2" type="ORF">H0H81_003290</name>
</gene>
<evidence type="ECO:0000313" key="3">
    <source>
        <dbReference type="Proteomes" id="UP000717328"/>
    </source>
</evidence>
<feature type="compositionally biased region" description="Basic residues" evidence="1">
    <location>
        <begin position="1097"/>
        <end position="1107"/>
    </location>
</feature>
<dbReference type="AlphaFoldDB" id="A0A9P7FLV7"/>
<feature type="region of interest" description="Disordered" evidence="1">
    <location>
        <begin position="1025"/>
        <end position="1163"/>
    </location>
</feature>
<proteinExistence type="predicted"/>
<dbReference type="OrthoDB" id="3260546at2759"/>
<feature type="region of interest" description="Disordered" evidence="1">
    <location>
        <begin position="746"/>
        <end position="798"/>
    </location>
</feature>
<organism evidence="2 3">
    <name type="scientific">Sphagnurus paluster</name>
    <dbReference type="NCBI Taxonomy" id="117069"/>
    <lineage>
        <taxon>Eukaryota</taxon>
        <taxon>Fungi</taxon>
        <taxon>Dikarya</taxon>
        <taxon>Basidiomycota</taxon>
        <taxon>Agaricomycotina</taxon>
        <taxon>Agaricomycetes</taxon>
        <taxon>Agaricomycetidae</taxon>
        <taxon>Agaricales</taxon>
        <taxon>Tricholomatineae</taxon>
        <taxon>Lyophyllaceae</taxon>
        <taxon>Sphagnurus</taxon>
    </lineage>
</organism>
<feature type="region of interest" description="Disordered" evidence="1">
    <location>
        <begin position="427"/>
        <end position="450"/>
    </location>
</feature>
<evidence type="ECO:0000313" key="2">
    <source>
        <dbReference type="EMBL" id="KAG5634127.1"/>
    </source>
</evidence>
<name>A0A9P7FLV7_9AGAR</name>
<feature type="compositionally biased region" description="Polar residues" evidence="1">
    <location>
        <begin position="497"/>
        <end position="506"/>
    </location>
</feature>
<comment type="caution">
    <text evidence="2">The sequence shown here is derived from an EMBL/GenBank/DDBJ whole genome shotgun (WGS) entry which is preliminary data.</text>
</comment>
<dbReference type="EMBL" id="JABCKI010006621">
    <property type="protein sequence ID" value="KAG5634127.1"/>
    <property type="molecule type" value="Genomic_DNA"/>
</dbReference>
<feature type="compositionally biased region" description="Pro residues" evidence="1">
    <location>
        <begin position="432"/>
        <end position="445"/>
    </location>
</feature>
<feature type="region of interest" description="Disordered" evidence="1">
    <location>
        <begin position="597"/>
        <end position="637"/>
    </location>
</feature>
<reference evidence="2" key="1">
    <citation type="submission" date="2021-02" db="EMBL/GenBank/DDBJ databases">
        <authorList>
            <person name="Nieuwenhuis M."/>
            <person name="Van De Peppel L.J.J."/>
        </authorList>
    </citation>
    <scope>NUCLEOTIDE SEQUENCE</scope>
    <source>
        <strain evidence="2">D49</strain>
    </source>
</reference>
<accession>A0A9P7FLV7</accession>